<reference evidence="2 3" key="1">
    <citation type="submission" date="2015-02" db="EMBL/GenBank/DDBJ databases">
        <title>Draft genome sequences of ten Microbacterium spp. with emphasis on heavy metal contaminated environments.</title>
        <authorList>
            <person name="Corretto E."/>
        </authorList>
    </citation>
    <scope>NUCLEOTIDE SEQUENCE [LARGE SCALE GENOMIC DNA]</scope>
    <source>
        <strain evidence="2 3">BEL163</strain>
    </source>
</reference>
<dbReference type="AlphaFoldDB" id="A0A0F0KGX5"/>
<dbReference type="PATRIC" id="fig|82380.10.peg.3379"/>
<accession>A0A0F0KGX5</accession>
<keyword evidence="1" id="KW-0472">Membrane</keyword>
<protein>
    <submittedName>
        <fullName evidence="2">Uncharacterized protein</fullName>
    </submittedName>
</protein>
<organism evidence="2 3">
    <name type="scientific">Microbacterium oxydans</name>
    <dbReference type="NCBI Taxonomy" id="82380"/>
    <lineage>
        <taxon>Bacteria</taxon>
        <taxon>Bacillati</taxon>
        <taxon>Actinomycetota</taxon>
        <taxon>Actinomycetes</taxon>
        <taxon>Micrococcales</taxon>
        <taxon>Microbacteriaceae</taxon>
        <taxon>Microbacterium</taxon>
    </lineage>
</organism>
<gene>
    <name evidence="2" type="ORF">RN51_03372</name>
</gene>
<evidence type="ECO:0000313" key="3">
    <source>
        <dbReference type="Proteomes" id="UP000033725"/>
    </source>
</evidence>
<name>A0A0F0KGX5_9MICO</name>
<keyword evidence="1" id="KW-1133">Transmembrane helix</keyword>
<feature type="transmembrane region" description="Helical" evidence="1">
    <location>
        <begin position="127"/>
        <end position="151"/>
    </location>
</feature>
<keyword evidence="1" id="KW-0812">Transmembrane</keyword>
<evidence type="ECO:0000256" key="1">
    <source>
        <dbReference type="SAM" id="Phobius"/>
    </source>
</evidence>
<proteinExistence type="predicted"/>
<comment type="caution">
    <text evidence="2">The sequence shown here is derived from an EMBL/GenBank/DDBJ whole genome shotgun (WGS) entry which is preliminary data.</text>
</comment>
<sequence>MVSAIIANMALSLDEFRSSLQDPGSRQGLGLALTDAQAQQVAADPEASRSWYEYWLAVTAQAAPQPAPHQEGGAFAAAPPAAQTPPLGGHDFAHTAAFAAAPPAYGGTPPAATYVAPGAESEKKSRVGLWVTLSVIGALVLIALIVVVVAFTTARHWTKVDSPEKPETFHSEEYETGLYLVADDGVSPCAVDQDWTDCINAMEAQYAGACTGVELVPSAATLCGEHRAEIDRMRAEDSEGSVVASLGDFGHLTRTPQIATRQVSNDDYEAAVTHEAVCYLGFLGECE</sequence>
<dbReference type="Proteomes" id="UP000033725">
    <property type="component" value="Unassembled WGS sequence"/>
</dbReference>
<dbReference type="EMBL" id="JYIV01000030">
    <property type="protein sequence ID" value="KJL18536.1"/>
    <property type="molecule type" value="Genomic_DNA"/>
</dbReference>
<evidence type="ECO:0000313" key="2">
    <source>
        <dbReference type="EMBL" id="KJL18536.1"/>
    </source>
</evidence>